<sequence>MDEAVLAVQLWANAVYGDKSGYKQAPENGKTGWSTVYALTRALQIELGISKPADNFGDGTASAYKNYGELELGKTPTDERGKRIVKIFQGACFCKGYHPGSFDGTFTEYTQQAVIDLQTDAGLPVRDGKVYDYIFKAFLVMDAYTLTANGDPKIRSIQRDLNNRYYTTAGVCPADGHYQRNTNKALVYGIQTEEGIAPELQTGSVGPSTRKLLPTLSVGESGIFVKLFQYALYFNGYDVGQLDGIYGAGVKDTVTKFQEFTALTPDGIAGKQTWLSTLVSTGDPNRKGTACDCITEITPARAQTLKNEGYETVGRYLVNVPGGKNKKIQPGELETIFHAGLTIFPIYQTNGRSASEYNYQSGKSAARAAFDAAREYGFKGGTTIYFAVDFDALGYQINNNIIPYFEGINEVMNSLGRFYKIGVYGARNVGITVSDNGLATTSFVSGMSTGFSGNLGYPLPSNWAFDQISTISIGSGSGFIEIDNNIKSGRDNGSSSVTEENKLNDDFFEQLGKISLLGMQYIGEGDLAYESNELVTQYYRKRAYSSFFWEQISGEIDSKFVEFVESNPSVNNSFINLVDPVTKLTVGIEHLMATMSAGLYNQIPIKEVKVTDFSGWAGDLVTVIKDVYNNNSDYGGDWYECAKDYIGTTTKAGHFSFDDLAGDVDAVNMVQKLKENRNKTIYNEFLEYYQGNEVRNRFTTFYTIRFGADSDLLYDQALDYINGNKPAVLAMRKMLVSEYEVPSWTSEQGKQVAQAFTDVLLDFIEKE</sequence>
<dbReference type="InterPro" id="IPR017853">
    <property type="entry name" value="GH"/>
</dbReference>
<evidence type="ECO:0000313" key="4">
    <source>
        <dbReference type="Proteomes" id="UP000634435"/>
    </source>
</evidence>
<dbReference type="InterPro" id="IPR015020">
    <property type="entry name" value="Rv2525c-like_Glyco_Hydro-like"/>
</dbReference>
<organism evidence="3 4">
    <name type="scientific">Virgibacillus kapii</name>
    <dbReference type="NCBI Taxonomy" id="1638645"/>
    <lineage>
        <taxon>Bacteria</taxon>
        <taxon>Bacillati</taxon>
        <taxon>Bacillota</taxon>
        <taxon>Bacilli</taxon>
        <taxon>Bacillales</taxon>
        <taxon>Bacillaceae</taxon>
        <taxon>Virgibacillus</taxon>
    </lineage>
</organism>
<dbReference type="CDD" id="cd06418">
    <property type="entry name" value="GH25_BacA-like"/>
    <property type="match status" value="1"/>
</dbReference>
<evidence type="ECO:0000313" key="3">
    <source>
        <dbReference type="EMBL" id="GGJ76406.1"/>
    </source>
</evidence>
<dbReference type="SUPFAM" id="SSF47090">
    <property type="entry name" value="PGBD-like"/>
    <property type="match status" value="2"/>
</dbReference>
<feature type="domain" description="Rv2525c-like glycoside hydrolase-like" evidence="2">
    <location>
        <begin position="303"/>
        <end position="486"/>
    </location>
</feature>
<dbReference type="Pfam" id="PF08924">
    <property type="entry name" value="Rv2525c_GlyHyd-like"/>
    <property type="match status" value="1"/>
</dbReference>
<name>A0ABQ2DWY9_9BACI</name>
<dbReference type="InterPro" id="IPR002477">
    <property type="entry name" value="Peptidoglycan-bd-like"/>
</dbReference>
<evidence type="ECO:0000259" key="1">
    <source>
        <dbReference type="Pfam" id="PF01471"/>
    </source>
</evidence>
<dbReference type="SUPFAM" id="SSF51445">
    <property type="entry name" value="(Trans)glycosidases"/>
    <property type="match status" value="1"/>
</dbReference>
<comment type="caution">
    <text evidence="3">The sequence shown here is derived from an EMBL/GenBank/DDBJ whole genome shotgun (WGS) entry which is preliminary data.</text>
</comment>
<evidence type="ECO:0000259" key="2">
    <source>
        <dbReference type="Pfam" id="PF08924"/>
    </source>
</evidence>
<evidence type="ECO:0008006" key="5">
    <source>
        <dbReference type="Google" id="ProtNLM"/>
    </source>
</evidence>
<dbReference type="EMBL" id="BMPN01000012">
    <property type="protein sequence ID" value="GGJ76406.1"/>
    <property type="molecule type" value="Genomic_DNA"/>
</dbReference>
<dbReference type="Gene3D" id="1.10.101.10">
    <property type="entry name" value="PGBD-like superfamily/PGBD"/>
    <property type="match status" value="3"/>
</dbReference>
<keyword evidence="4" id="KW-1185">Reference proteome</keyword>
<dbReference type="Pfam" id="PF01471">
    <property type="entry name" value="PG_binding_1"/>
    <property type="match status" value="2"/>
</dbReference>
<protein>
    <recommendedName>
        <fullName evidence="5">DUF1906 domain-containing protein</fullName>
    </recommendedName>
</protein>
<dbReference type="RefSeq" id="WP_188944329.1">
    <property type="nucleotide sequence ID" value="NZ_BMPN01000012.1"/>
</dbReference>
<gene>
    <name evidence="3" type="ORF">GCM10007111_42490</name>
</gene>
<dbReference type="Gene3D" id="3.20.20.80">
    <property type="entry name" value="Glycosidases"/>
    <property type="match status" value="1"/>
</dbReference>
<reference evidence="4" key="1">
    <citation type="journal article" date="2019" name="Int. J. Syst. Evol. Microbiol.">
        <title>The Global Catalogue of Microorganisms (GCM) 10K type strain sequencing project: providing services to taxonomists for standard genome sequencing and annotation.</title>
        <authorList>
            <consortium name="The Broad Institute Genomics Platform"/>
            <consortium name="The Broad Institute Genome Sequencing Center for Infectious Disease"/>
            <person name="Wu L."/>
            <person name="Ma J."/>
        </authorList>
    </citation>
    <scope>NUCLEOTIDE SEQUENCE [LARGE SCALE GENOMIC DNA]</scope>
    <source>
        <strain evidence="4">JCM 30071</strain>
    </source>
</reference>
<dbReference type="InterPro" id="IPR036365">
    <property type="entry name" value="PGBD-like_sf"/>
</dbReference>
<accession>A0ABQ2DWY9</accession>
<proteinExistence type="predicted"/>
<dbReference type="InterPro" id="IPR036366">
    <property type="entry name" value="PGBDSf"/>
</dbReference>
<dbReference type="Proteomes" id="UP000634435">
    <property type="component" value="Unassembled WGS sequence"/>
</dbReference>
<feature type="domain" description="Peptidoglycan binding-like" evidence="1">
    <location>
        <begin position="225"/>
        <end position="274"/>
    </location>
</feature>
<feature type="domain" description="Peptidoglycan binding-like" evidence="1">
    <location>
        <begin position="96"/>
        <end position="130"/>
    </location>
</feature>